<protein>
    <submittedName>
        <fullName evidence="1">Uncharacterized protein</fullName>
    </submittedName>
</protein>
<organism evidence="1">
    <name type="scientific">marine sediment metagenome</name>
    <dbReference type="NCBI Taxonomy" id="412755"/>
    <lineage>
        <taxon>unclassified sequences</taxon>
        <taxon>metagenomes</taxon>
        <taxon>ecological metagenomes</taxon>
    </lineage>
</organism>
<accession>X0XYY5</accession>
<dbReference type="AlphaFoldDB" id="X0XYY5"/>
<dbReference type="EMBL" id="BARS01041171">
    <property type="protein sequence ID" value="GAG41788.1"/>
    <property type="molecule type" value="Genomic_DNA"/>
</dbReference>
<sequence>MNSDSNIGEVGVGSIRLNGKRVQDLPLGQGNDAKSGLKDAIDQERINKIETINAKYPTLRVDYIDSRIDECKENMLRVQGTMTEQATMISEYKGHINMSGYRDKEIVKFEGKVKDGTMTDEALKQEKRDLFKRFPPYQIPAMEQQIVQCHEAINRCEKVIEAEQASVAELTEVKALCKQRDVELSAFGAVAEG</sequence>
<proteinExistence type="predicted"/>
<evidence type="ECO:0000313" key="1">
    <source>
        <dbReference type="EMBL" id="GAG41788.1"/>
    </source>
</evidence>
<comment type="caution">
    <text evidence="1">The sequence shown here is derived from an EMBL/GenBank/DDBJ whole genome shotgun (WGS) entry which is preliminary data.</text>
</comment>
<reference evidence="1" key="1">
    <citation type="journal article" date="2014" name="Front. Microbiol.">
        <title>High frequency of phylogenetically diverse reductive dehalogenase-homologous genes in deep subseafloor sedimentary metagenomes.</title>
        <authorList>
            <person name="Kawai M."/>
            <person name="Futagami T."/>
            <person name="Toyoda A."/>
            <person name="Takaki Y."/>
            <person name="Nishi S."/>
            <person name="Hori S."/>
            <person name="Arai W."/>
            <person name="Tsubouchi T."/>
            <person name="Morono Y."/>
            <person name="Uchiyama I."/>
            <person name="Ito T."/>
            <person name="Fujiyama A."/>
            <person name="Inagaki F."/>
            <person name="Takami H."/>
        </authorList>
    </citation>
    <scope>NUCLEOTIDE SEQUENCE</scope>
    <source>
        <strain evidence="1">Expedition CK06-06</strain>
    </source>
</reference>
<name>X0XYY5_9ZZZZ</name>
<gene>
    <name evidence="1" type="ORF">S01H1_62657</name>
</gene>